<reference evidence="1" key="4">
    <citation type="submission" date="2019-03" db="UniProtKB">
        <authorList>
            <consortium name="EnsemblPlants"/>
        </authorList>
    </citation>
    <scope>IDENTIFICATION</scope>
</reference>
<dbReference type="AlphaFoldDB" id="A0A453IGJ6"/>
<name>A0A453IGJ6_AEGTS</name>
<proteinExistence type="predicted"/>
<dbReference type="EnsemblPlants" id="AET4Gv20553700.11">
    <property type="protein sequence ID" value="AET4Gv20553700.11"/>
    <property type="gene ID" value="AET4Gv20553700"/>
</dbReference>
<dbReference type="Gramene" id="AET4Gv20553700.11">
    <property type="protein sequence ID" value="AET4Gv20553700.11"/>
    <property type="gene ID" value="AET4Gv20553700"/>
</dbReference>
<evidence type="ECO:0000313" key="1">
    <source>
        <dbReference type="EnsemblPlants" id="AET4Gv20553700.11"/>
    </source>
</evidence>
<sequence length="50" mass="5392">AAAEVEKALVLLKSHTSVGSAIYLSQLIKTGRTSKCLGVMFLLDVEHCLF</sequence>
<dbReference type="Proteomes" id="UP000015105">
    <property type="component" value="Chromosome 4D"/>
</dbReference>
<evidence type="ECO:0000313" key="2">
    <source>
        <dbReference type="Proteomes" id="UP000015105"/>
    </source>
</evidence>
<accession>A0A453IGJ6</accession>
<reference evidence="1" key="3">
    <citation type="journal article" date="2017" name="Nature">
        <title>Genome sequence of the progenitor of the wheat D genome Aegilops tauschii.</title>
        <authorList>
            <person name="Luo M.C."/>
            <person name="Gu Y.Q."/>
            <person name="Puiu D."/>
            <person name="Wang H."/>
            <person name="Twardziok S.O."/>
            <person name="Deal K.R."/>
            <person name="Huo N."/>
            <person name="Zhu T."/>
            <person name="Wang L."/>
            <person name="Wang Y."/>
            <person name="McGuire P.E."/>
            <person name="Liu S."/>
            <person name="Long H."/>
            <person name="Ramasamy R.K."/>
            <person name="Rodriguez J.C."/>
            <person name="Van S.L."/>
            <person name="Yuan L."/>
            <person name="Wang Z."/>
            <person name="Xia Z."/>
            <person name="Xiao L."/>
            <person name="Anderson O.D."/>
            <person name="Ouyang S."/>
            <person name="Liang Y."/>
            <person name="Zimin A.V."/>
            <person name="Pertea G."/>
            <person name="Qi P."/>
            <person name="Bennetzen J.L."/>
            <person name="Dai X."/>
            <person name="Dawson M.W."/>
            <person name="Muller H.G."/>
            <person name="Kugler K."/>
            <person name="Rivarola-Duarte L."/>
            <person name="Spannagl M."/>
            <person name="Mayer K.F.X."/>
            <person name="Lu F.H."/>
            <person name="Bevan M.W."/>
            <person name="Leroy P."/>
            <person name="Li P."/>
            <person name="You F.M."/>
            <person name="Sun Q."/>
            <person name="Liu Z."/>
            <person name="Lyons E."/>
            <person name="Wicker T."/>
            <person name="Salzberg S.L."/>
            <person name="Devos K.M."/>
            <person name="Dvorak J."/>
        </authorList>
    </citation>
    <scope>NUCLEOTIDE SEQUENCE [LARGE SCALE GENOMIC DNA]</scope>
    <source>
        <strain evidence="1">cv. AL8/78</strain>
    </source>
</reference>
<protein>
    <submittedName>
        <fullName evidence="1">Uncharacterized protein</fullName>
    </submittedName>
</protein>
<reference evidence="1" key="5">
    <citation type="journal article" date="2021" name="G3 (Bethesda)">
        <title>Aegilops tauschii genome assembly Aet v5.0 features greater sequence contiguity and improved annotation.</title>
        <authorList>
            <person name="Wang L."/>
            <person name="Zhu T."/>
            <person name="Rodriguez J.C."/>
            <person name="Deal K.R."/>
            <person name="Dubcovsky J."/>
            <person name="McGuire P.E."/>
            <person name="Lux T."/>
            <person name="Spannagl M."/>
            <person name="Mayer K.F.X."/>
            <person name="Baldrich P."/>
            <person name="Meyers B.C."/>
            <person name="Huo N."/>
            <person name="Gu Y.Q."/>
            <person name="Zhou H."/>
            <person name="Devos K.M."/>
            <person name="Bennetzen J.L."/>
            <person name="Unver T."/>
            <person name="Budak H."/>
            <person name="Gulick P.J."/>
            <person name="Galiba G."/>
            <person name="Kalapos B."/>
            <person name="Nelson D.R."/>
            <person name="Li P."/>
            <person name="You F.M."/>
            <person name="Luo M.C."/>
            <person name="Dvorak J."/>
        </authorList>
    </citation>
    <scope>NUCLEOTIDE SEQUENCE [LARGE SCALE GENOMIC DNA]</scope>
    <source>
        <strain evidence="1">cv. AL8/78</strain>
    </source>
</reference>
<keyword evidence="2" id="KW-1185">Reference proteome</keyword>
<reference evidence="2" key="2">
    <citation type="journal article" date="2017" name="Nat. Plants">
        <title>The Aegilops tauschii genome reveals multiple impacts of transposons.</title>
        <authorList>
            <person name="Zhao G."/>
            <person name="Zou C."/>
            <person name="Li K."/>
            <person name="Wang K."/>
            <person name="Li T."/>
            <person name="Gao L."/>
            <person name="Zhang X."/>
            <person name="Wang H."/>
            <person name="Yang Z."/>
            <person name="Liu X."/>
            <person name="Jiang W."/>
            <person name="Mao L."/>
            <person name="Kong X."/>
            <person name="Jiao Y."/>
            <person name="Jia J."/>
        </authorList>
    </citation>
    <scope>NUCLEOTIDE SEQUENCE [LARGE SCALE GENOMIC DNA]</scope>
    <source>
        <strain evidence="2">cv. AL8/78</strain>
    </source>
</reference>
<organism evidence="1 2">
    <name type="scientific">Aegilops tauschii subsp. strangulata</name>
    <name type="common">Goatgrass</name>
    <dbReference type="NCBI Taxonomy" id="200361"/>
    <lineage>
        <taxon>Eukaryota</taxon>
        <taxon>Viridiplantae</taxon>
        <taxon>Streptophyta</taxon>
        <taxon>Embryophyta</taxon>
        <taxon>Tracheophyta</taxon>
        <taxon>Spermatophyta</taxon>
        <taxon>Magnoliopsida</taxon>
        <taxon>Liliopsida</taxon>
        <taxon>Poales</taxon>
        <taxon>Poaceae</taxon>
        <taxon>BOP clade</taxon>
        <taxon>Pooideae</taxon>
        <taxon>Triticodae</taxon>
        <taxon>Triticeae</taxon>
        <taxon>Triticinae</taxon>
        <taxon>Aegilops</taxon>
    </lineage>
</organism>
<reference evidence="2" key="1">
    <citation type="journal article" date="2014" name="Science">
        <title>Ancient hybridizations among the ancestral genomes of bread wheat.</title>
        <authorList>
            <consortium name="International Wheat Genome Sequencing Consortium,"/>
            <person name="Marcussen T."/>
            <person name="Sandve S.R."/>
            <person name="Heier L."/>
            <person name="Spannagl M."/>
            <person name="Pfeifer M."/>
            <person name="Jakobsen K.S."/>
            <person name="Wulff B.B."/>
            <person name="Steuernagel B."/>
            <person name="Mayer K.F."/>
            <person name="Olsen O.A."/>
        </authorList>
    </citation>
    <scope>NUCLEOTIDE SEQUENCE [LARGE SCALE GENOMIC DNA]</scope>
    <source>
        <strain evidence="2">cv. AL8/78</strain>
    </source>
</reference>